<accession>A0AA40CAN5</accession>
<reference evidence="1" key="1">
    <citation type="submission" date="2023-06" db="EMBL/GenBank/DDBJ databases">
        <title>Genome-scale phylogeny and comparative genomics of the fungal order Sordariales.</title>
        <authorList>
            <consortium name="Lawrence Berkeley National Laboratory"/>
            <person name="Hensen N."/>
            <person name="Bonometti L."/>
            <person name="Westerberg I."/>
            <person name="Brannstrom I.O."/>
            <person name="Guillou S."/>
            <person name="Cros-Aarteil S."/>
            <person name="Calhoun S."/>
            <person name="Haridas S."/>
            <person name="Kuo A."/>
            <person name="Mondo S."/>
            <person name="Pangilinan J."/>
            <person name="Riley R."/>
            <person name="Labutti K."/>
            <person name="Andreopoulos B."/>
            <person name="Lipzen A."/>
            <person name="Chen C."/>
            <person name="Yanf M."/>
            <person name="Daum C."/>
            <person name="Ng V."/>
            <person name="Clum A."/>
            <person name="Steindorff A."/>
            <person name="Ohm R."/>
            <person name="Martin F."/>
            <person name="Silar P."/>
            <person name="Natvig D."/>
            <person name="Lalanne C."/>
            <person name="Gautier V."/>
            <person name="Ament-Velasquez S.L."/>
            <person name="Kruys A."/>
            <person name="Hutchinson M.I."/>
            <person name="Powell A.J."/>
            <person name="Barry K."/>
            <person name="Miller A.N."/>
            <person name="Grigoriev I.V."/>
            <person name="Debuchy R."/>
            <person name="Gladieux P."/>
            <person name="Thoren M.H."/>
            <person name="Johannesson H."/>
        </authorList>
    </citation>
    <scope>NUCLEOTIDE SEQUENCE</scope>
    <source>
        <strain evidence="1">CBS 606.72</strain>
    </source>
</reference>
<organism evidence="1 2">
    <name type="scientific">Immersiella caudata</name>
    <dbReference type="NCBI Taxonomy" id="314043"/>
    <lineage>
        <taxon>Eukaryota</taxon>
        <taxon>Fungi</taxon>
        <taxon>Dikarya</taxon>
        <taxon>Ascomycota</taxon>
        <taxon>Pezizomycotina</taxon>
        <taxon>Sordariomycetes</taxon>
        <taxon>Sordariomycetidae</taxon>
        <taxon>Sordariales</taxon>
        <taxon>Lasiosphaeriaceae</taxon>
        <taxon>Immersiella</taxon>
    </lineage>
</organism>
<dbReference type="Pfam" id="PF12311">
    <property type="entry name" value="DUF3632"/>
    <property type="match status" value="1"/>
</dbReference>
<dbReference type="AlphaFoldDB" id="A0AA40CAN5"/>
<protein>
    <submittedName>
        <fullName evidence="1">Uncharacterized protein</fullName>
    </submittedName>
</protein>
<name>A0AA40CAN5_9PEZI</name>
<keyword evidence="2" id="KW-1185">Reference proteome</keyword>
<evidence type="ECO:0000313" key="2">
    <source>
        <dbReference type="Proteomes" id="UP001175000"/>
    </source>
</evidence>
<dbReference type="PANTHER" id="PTHR38797">
    <property type="entry name" value="NUCLEAR PORE COMPLEX PROTEIN NUP85-RELATED"/>
    <property type="match status" value="1"/>
</dbReference>
<proteinExistence type="predicted"/>
<sequence length="284" mass="31949">MTLQEKLDFILGIKRLAVLFIKDVSLRPAELASAVQRCLNTLWDVFISTAEALDFDEDAALHDHLVLQLLWTMEFDTLCRGLHPSASVNERFPSWEAYQFAERLQCRWDELLLGHDSEESKSKQRNLAAFSAKVLAAGICRDSVMQTALSCLRDVLEAEDEEKVVARLAMAVTWIDHCHHQLLAFLLGDRSGEGDRESGDSLDRWLSWRKRFQGFSHHADAAVATEAKTGFMSMISCGLDLDCDVPGEAIFREQVAVAMRDELVASGKPSVEIHDIDVDVDWVE</sequence>
<dbReference type="EMBL" id="JAULSU010000001">
    <property type="protein sequence ID" value="KAK0631250.1"/>
    <property type="molecule type" value="Genomic_DNA"/>
</dbReference>
<dbReference type="Proteomes" id="UP001175000">
    <property type="component" value="Unassembled WGS sequence"/>
</dbReference>
<evidence type="ECO:0000313" key="1">
    <source>
        <dbReference type="EMBL" id="KAK0631250.1"/>
    </source>
</evidence>
<gene>
    <name evidence="1" type="ORF">B0T14DRAFT_532105</name>
</gene>
<comment type="caution">
    <text evidence="1">The sequence shown here is derived from an EMBL/GenBank/DDBJ whole genome shotgun (WGS) entry which is preliminary data.</text>
</comment>
<dbReference type="PANTHER" id="PTHR38797:SF4">
    <property type="entry name" value="NUCLEAR PORE COMPLEX PROTEIN NUP85"/>
    <property type="match status" value="1"/>
</dbReference>
<dbReference type="InterPro" id="IPR053204">
    <property type="entry name" value="Oxopyrrolidines_Biosynth-assoc"/>
</dbReference>
<dbReference type="InterPro" id="IPR022085">
    <property type="entry name" value="OpdG"/>
</dbReference>